<dbReference type="InterPro" id="IPR007165">
    <property type="entry name" value="Phage_holin_4_2"/>
</dbReference>
<dbReference type="RefSeq" id="WP_184839254.1">
    <property type="nucleotide sequence ID" value="NZ_JACHMN010000002.1"/>
</dbReference>
<evidence type="ECO:0000313" key="2">
    <source>
        <dbReference type="EMBL" id="MBB5871295.1"/>
    </source>
</evidence>
<protein>
    <submittedName>
        <fullName evidence="2">Putative membrane protein</fullName>
    </submittedName>
</protein>
<dbReference type="Proteomes" id="UP000587527">
    <property type="component" value="Unassembled WGS sequence"/>
</dbReference>
<dbReference type="EMBL" id="JACHMN010000002">
    <property type="protein sequence ID" value="MBB5871295.1"/>
    <property type="molecule type" value="Genomic_DNA"/>
</dbReference>
<feature type="transmembrane region" description="Helical" evidence="1">
    <location>
        <begin position="38"/>
        <end position="56"/>
    </location>
</feature>
<keyword evidence="1" id="KW-0472">Membrane</keyword>
<feature type="transmembrane region" description="Helical" evidence="1">
    <location>
        <begin position="99"/>
        <end position="121"/>
    </location>
</feature>
<gene>
    <name evidence="2" type="ORF">F4553_004674</name>
</gene>
<reference evidence="2 3" key="1">
    <citation type="submission" date="2020-08" db="EMBL/GenBank/DDBJ databases">
        <title>Sequencing the genomes of 1000 actinobacteria strains.</title>
        <authorList>
            <person name="Klenk H.-P."/>
        </authorList>
    </citation>
    <scope>NUCLEOTIDE SEQUENCE [LARGE SCALE GENOMIC DNA]</scope>
    <source>
        <strain evidence="2 3">DSM 45362</strain>
    </source>
</reference>
<keyword evidence="3" id="KW-1185">Reference proteome</keyword>
<feature type="transmembrane region" description="Helical" evidence="1">
    <location>
        <begin position="63"/>
        <end position="87"/>
    </location>
</feature>
<dbReference type="Pfam" id="PF04020">
    <property type="entry name" value="Phage_holin_4_2"/>
    <property type="match status" value="1"/>
</dbReference>
<keyword evidence="1" id="KW-1133">Transmembrane helix</keyword>
<dbReference type="PANTHER" id="PTHR37309">
    <property type="entry name" value="SLR0284 PROTEIN"/>
    <property type="match status" value="1"/>
</dbReference>
<organism evidence="2 3">
    <name type="scientific">Allocatelliglobosispora scoriae</name>
    <dbReference type="NCBI Taxonomy" id="643052"/>
    <lineage>
        <taxon>Bacteria</taxon>
        <taxon>Bacillati</taxon>
        <taxon>Actinomycetota</taxon>
        <taxon>Actinomycetes</taxon>
        <taxon>Micromonosporales</taxon>
        <taxon>Micromonosporaceae</taxon>
        <taxon>Allocatelliglobosispora</taxon>
    </lineage>
</organism>
<evidence type="ECO:0000256" key="1">
    <source>
        <dbReference type="SAM" id="Phobius"/>
    </source>
</evidence>
<keyword evidence="1" id="KW-0812">Transmembrane</keyword>
<dbReference type="PANTHER" id="PTHR37309:SF1">
    <property type="entry name" value="SLR0284 PROTEIN"/>
    <property type="match status" value="1"/>
</dbReference>
<accession>A0A841BUD0</accession>
<sequence length="125" mass="13350">MGILLRLGASAFALWLATLVFDGISVTAETTAGKVGTFVLVALIFGVVNAVLRPIIKTVGCAFYVLTLGLLALVVNALLFMLTSWIAGQLGIPFHVDEFFWDAVLGALFVGVVSWLVNMFINSDD</sequence>
<name>A0A841BUD0_9ACTN</name>
<dbReference type="AlphaFoldDB" id="A0A841BUD0"/>
<comment type="caution">
    <text evidence="2">The sequence shown here is derived from an EMBL/GenBank/DDBJ whole genome shotgun (WGS) entry which is preliminary data.</text>
</comment>
<proteinExistence type="predicted"/>
<evidence type="ECO:0000313" key="3">
    <source>
        <dbReference type="Proteomes" id="UP000587527"/>
    </source>
</evidence>